<dbReference type="Pfam" id="PF07370">
    <property type="entry name" value="DUF1489"/>
    <property type="match status" value="1"/>
</dbReference>
<proteinExistence type="predicted"/>
<sequence>MPLHIIKLGVGVPDVEWLERRAAKGGPLVVHTRMTPKRAAEVEDGGSLFWAVKGTIVCRQPVLDISTLGEGKASRCEITLEPKVIRTAPMGRRPFQGWRYFEAKDAPADLDTLEAGEAPEELVKQLRELGAW</sequence>
<reference evidence="1" key="1">
    <citation type="submission" date="2022-05" db="EMBL/GenBank/DDBJ databases">
        <title>Brevundimonas albigilva TT17 genome sequence.</title>
        <authorList>
            <person name="Lee K."/>
            <person name="Son H."/>
        </authorList>
    </citation>
    <scope>NUCLEOTIDE SEQUENCE</scope>
    <source>
        <strain evidence="1">TT17</strain>
    </source>
</reference>
<gene>
    <name evidence="1" type="ORF">M8231_08280</name>
</gene>
<name>A0ABY4SST9_9CAUL</name>
<keyword evidence="2" id="KW-1185">Reference proteome</keyword>
<dbReference type="InterPro" id="IPR008320">
    <property type="entry name" value="UCP032025"/>
</dbReference>
<dbReference type="Proteomes" id="UP001055429">
    <property type="component" value="Chromosome"/>
</dbReference>
<dbReference type="RefSeq" id="WP_250202568.1">
    <property type="nucleotide sequence ID" value="NZ_CP097649.1"/>
</dbReference>
<evidence type="ECO:0000313" key="2">
    <source>
        <dbReference type="Proteomes" id="UP001055429"/>
    </source>
</evidence>
<protein>
    <submittedName>
        <fullName evidence="1">DUF1489 domain-containing protein</fullName>
    </submittedName>
</protein>
<organism evidence="1 2">
    <name type="scientific">Brevundimonas albigilva</name>
    <dbReference type="NCBI Taxonomy" id="1312364"/>
    <lineage>
        <taxon>Bacteria</taxon>
        <taxon>Pseudomonadati</taxon>
        <taxon>Pseudomonadota</taxon>
        <taxon>Alphaproteobacteria</taxon>
        <taxon>Caulobacterales</taxon>
        <taxon>Caulobacteraceae</taxon>
        <taxon>Brevundimonas</taxon>
    </lineage>
</organism>
<dbReference type="PIRSF" id="PIRSF032025">
    <property type="entry name" value="UCP032025"/>
    <property type="match status" value="1"/>
</dbReference>
<accession>A0ABY4SST9</accession>
<dbReference type="EMBL" id="CP097649">
    <property type="protein sequence ID" value="URI16941.1"/>
    <property type="molecule type" value="Genomic_DNA"/>
</dbReference>
<evidence type="ECO:0000313" key="1">
    <source>
        <dbReference type="EMBL" id="URI16941.1"/>
    </source>
</evidence>